<gene>
    <name evidence="1" type="ORF">NDU88_000193</name>
</gene>
<dbReference type="Proteomes" id="UP001066276">
    <property type="component" value="Chromosome 12"/>
</dbReference>
<sequence length="128" mass="14171">MQDLSPSVSASTHVPTIHHECGPQQCCRQLKMRNPRDPKQRFRPSSHRCVLWVQLPGVTRRWLPSSEASLFSTAKDTLCPTSGPQCGPPCRRTRPRLQGPDMSPICGQEPCGVVLCRLGSLALDDRAL</sequence>
<dbReference type="AlphaFoldDB" id="A0AAV7KLN1"/>
<accession>A0AAV7KLN1</accession>
<comment type="caution">
    <text evidence="1">The sequence shown here is derived from an EMBL/GenBank/DDBJ whole genome shotgun (WGS) entry which is preliminary data.</text>
</comment>
<reference evidence="1" key="1">
    <citation type="journal article" date="2022" name="bioRxiv">
        <title>Sequencing and chromosome-scale assembly of the giantPleurodeles waltlgenome.</title>
        <authorList>
            <person name="Brown T."/>
            <person name="Elewa A."/>
            <person name="Iarovenko S."/>
            <person name="Subramanian E."/>
            <person name="Araus A.J."/>
            <person name="Petzold A."/>
            <person name="Susuki M."/>
            <person name="Suzuki K.-i.T."/>
            <person name="Hayashi T."/>
            <person name="Toyoda A."/>
            <person name="Oliveira C."/>
            <person name="Osipova E."/>
            <person name="Leigh N.D."/>
            <person name="Simon A."/>
            <person name="Yun M.H."/>
        </authorList>
    </citation>
    <scope>NUCLEOTIDE SEQUENCE</scope>
    <source>
        <strain evidence="1">20211129_DDA</strain>
        <tissue evidence="1">Liver</tissue>
    </source>
</reference>
<proteinExistence type="predicted"/>
<protein>
    <submittedName>
        <fullName evidence="1">Uncharacterized protein</fullName>
    </submittedName>
</protein>
<keyword evidence="2" id="KW-1185">Reference proteome</keyword>
<organism evidence="1 2">
    <name type="scientific">Pleurodeles waltl</name>
    <name type="common">Iberian ribbed newt</name>
    <dbReference type="NCBI Taxonomy" id="8319"/>
    <lineage>
        <taxon>Eukaryota</taxon>
        <taxon>Metazoa</taxon>
        <taxon>Chordata</taxon>
        <taxon>Craniata</taxon>
        <taxon>Vertebrata</taxon>
        <taxon>Euteleostomi</taxon>
        <taxon>Amphibia</taxon>
        <taxon>Batrachia</taxon>
        <taxon>Caudata</taxon>
        <taxon>Salamandroidea</taxon>
        <taxon>Salamandridae</taxon>
        <taxon>Pleurodelinae</taxon>
        <taxon>Pleurodeles</taxon>
    </lineage>
</organism>
<evidence type="ECO:0000313" key="2">
    <source>
        <dbReference type="Proteomes" id="UP001066276"/>
    </source>
</evidence>
<dbReference type="EMBL" id="JANPWB010000016">
    <property type="protein sequence ID" value="KAJ1079971.1"/>
    <property type="molecule type" value="Genomic_DNA"/>
</dbReference>
<evidence type="ECO:0000313" key="1">
    <source>
        <dbReference type="EMBL" id="KAJ1079971.1"/>
    </source>
</evidence>
<name>A0AAV7KLN1_PLEWA</name>